<sequence>MATILLGALSTVPRFVFNIAVYPIYFALYHVVYYTVYCAYFLLGLLASPFINLARLVLWFVLLPLRVLVNSGALFIYLGVASLMGAGIGAFLYFMVTFAIDWAIESRPWRPQATPRLTFRTEHREKAKHTSSLSSGSDSNSETWNDWGWELDPGGLRKRGVLAETIIEEESQESEFESLNADAETRRL</sequence>
<feature type="transmembrane region" description="Helical" evidence="2">
    <location>
        <begin position="75"/>
        <end position="100"/>
    </location>
</feature>
<evidence type="ECO:0000313" key="4">
    <source>
        <dbReference type="Proteomes" id="UP001610563"/>
    </source>
</evidence>
<keyword evidence="2" id="KW-0812">Transmembrane</keyword>
<reference evidence="3 4" key="1">
    <citation type="submission" date="2024-07" db="EMBL/GenBank/DDBJ databases">
        <title>Section-level genome sequencing and comparative genomics of Aspergillus sections Usti and Cavernicolus.</title>
        <authorList>
            <consortium name="Lawrence Berkeley National Laboratory"/>
            <person name="Nybo J.L."/>
            <person name="Vesth T.C."/>
            <person name="Theobald S."/>
            <person name="Frisvad J.C."/>
            <person name="Larsen T.O."/>
            <person name="Kjaerboelling I."/>
            <person name="Rothschild-Mancinelli K."/>
            <person name="Lyhne E.K."/>
            <person name="Kogle M.E."/>
            <person name="Barry K."/>
            <person name="Clum A."/>
            <person name="Na H."/>
            <person name="Ledsgaard L."/>
            <person name="Lin J."/>
            <person name="Lipzen A."/>
            <person name="Kuo A."/>
            <person name="Riley R."/>
            <person name="Mondo S."/>
            <person name="Labutti K."/>
            <person name="Haridas S."/>
            <person name="Pangalinan J."/>
            <person name="Salamov A.A."/>
            <person name="Simmons B.A."/>
            <person name="Magnuson J.K."/>
            <person name="Chen J."/>
            <person name="Drula E."/>
            <person name="Henrissat B."/>
            <person name="Wiebenga A."/>
            <person name="Lubbers R.J."/>
            <person name="Gomes A.C."/>
            <person name="Makela M.R."/>
            <person name="Stajich J."/>
            <person name="Grigoriev I.V."/>
            <person name="Mortensen U.H."/>
            <person name="De Vries R.P."/>
            <person name="Baker S.E."/>
            <person name="Andersen M.R."/>
        </authorList>
    </citation>
    <scope>NUCLEOTIDE SEQUENCE [LARGE SCALE GENOMIC DNA]</scope>
    <source>
        <strain evidence="3 4">CBS 209.92</strain>
    </source>
</reference>
<feature type="region of interest" description="Disordered" evidence="1">
    <location>
        <begin position="120"/>
        <end position="142"/>
    </location>
</feature>
<accession>A0ABR4FQF6</accession>
<evidence type="ECO:0000313" key="3">
    <source>
        <dbReference type="EMBL" id="KAL2785490.1"/>
    </source>
</evidence>
<evidence type="ECO:0000256" key="1">
    <source>
        <dbReference type="SAM" id="MobiDB-lite"/>
    </source>
</evidence>
<organism evidence="3 4">
    <name type="scientific">Aspergillus keveii</name>
    <dbReference type="NCBI Taxonomy" id="714993"/>
    <lineage>
        <taxon>Eukaryota</taxon>
        <taxon>Fungi</taxon>
        <taxon>Dikarya</taxon>
        <taxon>Ascomycota</taxon>
        <taxon>Pezizomycotina</taxon>
        <taxon>Eurotiomycetes</taxon>
        <taxon>Eurotiomycetidae</taxon>
        <taxon>Eurotiales</taxon>
        <taxon>Aspergillaceae</taxon>
        <taxon>Aspergillus</taxon>
        <taxon>Aspergillus subgen. Nidulantes</taxon>
    </lineage>
</organism>
<dbReference type="EMBL" id="JBFTWV010000143">
    <property type="protein sequence ID" value="KAL2785490.1"/>
    <property type="molecule type" value="Genomic_DNA"/>
</dbReference>
<keyword evidence="2" id="KW-1133">Transmembrane helix</keyword>
<feature type="region of interest" description="Disordered" evidence="1">
    <location>
        <begin position="169"/>
        <end position="188"/>
    </location>
</feature>
<keyword evidence="2" id="KW-0472">Membrane</keyword>
<proteinExistence type="predicted"/>
<gene>
    <name evidence="3" type="ORF">BJX66DRAFT_343063</name>
</gene>
<dbReference type="Proteomes" id="UP001610563">
    <property type="component" value="Unassembled WGS sequence"/>
</dbReference>
<protein>
    <submittedName>
        <fullName evidence="3">Uncharacterized protein</fullName>
    </submittedName>
</protein>
<feature type="transmembrane region" description="Helical" evidence="2">
    <location>
        <begin position="50"/>
        <end position="69"/>
    </location>
</feature>
<keyword evidence="4" id="KW-1185">Reference proteome</keyword>
<comment type="caution">
    <text evidence="3">The sequence shown here is derived from an EMBL/GenBank/DDBJ whole genome shotgun (WGS) entry which is preliminary data.</text>
</comment>
<name>A0ABR4FQF6_9EURO</name>
<feature type="compositionally biased region" description="Low complexity" evidence="1">
    <location>
        <begin position="131"/>
        <end position="141"/>
    </location>
</feature>
<evidence type="ECO:0000256" key="2">
    <source>
        <dbReference type="SAM" id="Phobius"/>
    </source>
</evidence>